<dbReference type="PROSITE" id="PS50013">
    <property type="entry name" value="CHROMO_2"/>
    <property type="match status" value="1"/>
</dbReference>
<accession>A0A914MWJ1</accession>
<dbReference type="SUPFAM" id="SSF46966">
    <property type="entry name" value="Spectrin repeat"/>
    <property type="match status" value="1"/>
</dbReference>
<dbReference type="Pfam" id="PF00435">
    <property type="entry name" value="Spectrin"/>
    <property type="match status" value="1"/>
</dbReference>
<dbReference type="PANTHER" id="PTHR11915">
    <property type="entry name" value="SPECTRIN/FILAMIN RELATED CYTOSKELETAL PROTEIN"/>
    <property type="match status" value="1"/>
</dbReference>
<dbReference type="PROSITE" id="PS50021">
    <property type="entry name" value="CH"/>
    <property type="match status" value="1"/>
</dbReference>
<dbReference type="InterPro" id="IPR023780">
    <property type="entry name" value="Chromo_domain"/>
</dbReference>
<evidence type="ECO:0000313" key="4">
    <source>
        <dbReference type="Proteomes" id="UP000887563"/>
    </source>
</evidence>
<keyword evidence="4" id="KW-1185">Reference proteome</keyword>
<dbReference type="SMART" id="SM00298">
    <property type="entry name" value="CHROMO"/>
    <property type="match status" value="1"/>
</dbReference>
<feature type="domain" description="Chromo" evidence="2">
    <location>
        <begin position="4"/>
        <end position="62"/>
    </location>
</feature>
<organism evidence="4 5">
    <name type="scientific">Meloidogyne incognita</name>
    <name type="common">Southern root-knot nematode worm</name>
    <name type="synonym">Oxyuris incognita</name>
    <dbReference type="NCBI Taxonomy" id="6306"/>
    <lineage>
        <taxon>Eukaryota</taxon>
        <taxon>Metazoa</taxon>
        <taxon>Ecdysozoa</taxon>
        <taxon>Nematoda</taxon>
        <taxon>Chromadorea</taxon>
        <taxon>Rhabditida</taxon>
        <taxon>Tylenchina</taxon>
        <taxon>Tylenchomorpha</taxon>
        <taxon>Tylenchoidea</taxon>
        <taxon>Meloidogynidae</taxon>
        <taxon>Meloidogyninae</taxon>
        <taxon>Meloidogyne</taxon>
        <taxon>Meloidogyne incognita group</taxon>
    </lineage>
</organism>
<dbReference type="InterPro" id="IPR036872">
    <property type="entry name" value="CH_dom_sf"/>
</dbReference>
<dbReference type="Proteomes" id="UP000887563">
    <property type="component" value="Unplaced"/>
</dbReference>
<sequence length="290" mass="34384">MDQYEIEEILNHKIKNGEKFYLVKWKNYNHRYNRWVPETGMEANELIEEYNQKENNKFIDEFIDEENNLNIEKFLADIDSVESWLDEKGKLLPTFIPGTDLEEVEIMRHRFETLQADMAHQAAKVRTINELARQMLQIEHPNIDEILARQNAFNVRWAQLRDMVILKKADLDRAHRLETFLIDCQETVTWIEDKIRMLADTDELTGDLEGAAEYQIQDITFGEADNKENRSSKEVLLLWCQMKTAGYRNVNVRNFTTSWRDGLAFNALIHKHRPDLIDYDNSRNNAARIY</sequence>
<name>A0A914MWJ1_MELIC</name>
<protein>
    <submittedName>
        <fullName evidence="5">Uncharacterized protein</fullName>
    </submittedName>
</protein>
<dbReference type="WBParaSite" id="Minc3s02942g32155">
    <property type="protein sequence ID" value="Minc3s02942g32155"/>
    <property type="gene ID" value="Minc3s02942g32155"/>
</dbReference>
<dbReference type="CDD" id="cd00176">
    <property type="entry name" value="SPEC"/>
    <property type="match status" value="1"/>
</dbReference>
<dbReference type="Gene3D" id="1.20.58.60">
    <property type="match status" value="1"/>
</dbReference>
<reference evidence="5" key="1">
    <citation type="submission" date="2022-11" db="UniProtKB">
        <authorList>
            <consortium name="WormBaseParasite"/>
        </authorList>
    </citation>
    <scope>IDENTIFICATION</scope>
</reference>
<evidence type="ECO:0000259" key="2">
    <source>
        <dbReference type="PROSITE" id="PS50013"/>
    </source>
</evidence>
<dbReference type="SUPFAM" id="SSF47576">
    <property type="entry name" value="Calponin-homology domain, CH-domain"/>
    <property type="match status" value="1"/>
</dbReference>
<dbReference type="Pfam" id="PF00385">
    <property type="entry name" value="Chromo"/>
    <property type="match status" value="1"/>
</dbReference>
<dbReference type="Gene3D" id="2.40.50.40">
    <property type="match status" value="1"/>
</dbReference>
<dbReference type="InterPro" id="IPR002017">
    <property type="entry name" value="Spectrin_repeat"/>
</dbReference>
<dbReference type="AlphaFoldDB" id="A0A914MWJ1"/>
<dbReference type="InterPro" id="IPR000953">
    <property type="entry name" value="Chromo/chromo_shadow_dom"/>
</dbReference>
<dbReference type="SMART" id="SM00150">
    <property type="entry name" value="SPEC"/>
    <property type="match status" value="1"/>
</dbReference>
<proteinExistence type="predicted"/>
<keyword evidence="1" id="KW-0677">Repeat</keyword>
<dbReference type="InterPro" id="IPR016197">
    <property type="entry name" value="Chromo-like_dom_sf"/>
</dbReference>
<evidence type="ECO:0000313" key="5">
    <source>
        <dbReference type="WBParaSite" id="Minc3s02942g32155"/>
    </source>
</evidence>
<dbReference type="SUPFAM" id="SSF54160">
    <property type="entry name" value="Chromo domain-like"/>
    <property type="match status" value="1"/>
</dbReference>
<dbReference type="InterPro" id="IPR018159">
    <property type="entry name" value="Spectrin/alpha-actinin"/>
</dbReference>
<dbReference type="CDD" id="cd00024">
    <property type="entry name" value="CD_CSD"/>
    <property type="match status" value="1"/>
</dbReference>
<dbReference type="InterPro" id="IPR001715">
    <property type="entry name" value="CH_dom"/>
</dbReference>
<evidence type="ECO:0000256" key="1">
    <source>
        <dbReference type="ARBA" id="ARBA00022737"/>
    </source>
</evidence>
<dbReference type="Pfam" id="PF00307">
    <property type="entry name" value="CH"/>
    <property type="match status" value="1"/>
</dbReference>
<dbReference type="Gene3D" id="1.10.418.10">
    <property type="entry name" value="Calponin-like domain"/>
    <property type="match status" value="1"/>
</dbReference>
<feature type="domain" description="Calponin-homology (CH)" evidence="3">
    <location>
        <begin position="230"/>
        <end position="290"/>
    </location>
</feature>
<evidence type="ECO:0000259" key="3">
    <source>
        <dbReference type="PROSITE" id="PS50021"/>
    </source>
</evidence>